<reference evidence="1 2" key="1">
    <citation type="submission" date="2019-02" db="EMBL/GenBank/DDBJ databases">
        <title>Genomic Encyclopedia of Type Strains, Phase IV (KMG-IV): sequencing the most valuable type-strain genomes for metagenomic binning, comparative biology and taxonomic classification.</title>
        <authorList>
            <person name="Goeker M."/>
        </authorList>
    </citation>
    <scope>NUCLEOTIDE SEQUENCE [LARGE SCALE GENOMIC DNA]</scope>
    <source>
        <strain evidence="1 2">DSM 45622</strain>
    </source>
</reference>
<keyword evidence="2" id="KW-1185">Reference proteome</keyword>
<protein>
    <recommendedName>
        <fullName evidence="3">HD domain-containing protein</fullName>
    </recommendedName>
</protein>
<organism evidence="1 2">
    <name type="scientific">Motilibacter rhizosphaerae</name>
    <dbReference type="NCBI Taxonomy" id="598652"/>
    <lineage>
        <taxon>Bacteria</taxon>
        <taxon>Bacillati</taxon>
        <taxon>Actinomycetota</taxon>
        <taxon>Actinomycetes</taxon>
        <taxon>Motilibacterales</taxon>
        <taxon>Motilibacteraceae</taxon>
        <taxon>Motilibacter</taxon>
    </lineage>
</organism>
<evidence type="ECO:0000313" key="2">
    <source>
        <dbReference type="Proteomes" id="UP000293638"/>
    </source>
</evidence>
<sequence>MSLVLADWAQALRDLGDLKRVRHAAIEGSVADDAFLRSWARLVEGEPVADVAESEVAAALAAARLGGIDVPVLVRGGLAPQEAFAVVGAAAADVSAGLPGAWAPVPGPLPAEGAPPAFARALVRQPRAGATYPGRPRVLVEPPESHGDHCFTTGVYAALLAPLVGAPPADAYLLGLAHHLHNAVLPDSGYSGEVFLGDALDHVLATLTGAALQELPEPLRGQVAALLPARDDAETPLGRAFHAADVLDRVLQVHHHARAAAFTADQALVDLDIVHPGPVQDYQLDVLAGAGLLPQRVRA</sequence>
<dbReference type="AlphaFoldDB" id="A0A4Q7NV21"/>
<gene>
    <name evidence="1" type="ORF">EV189_0017</name>
</gene>
<name>A0A4Q7NV21_9ACTN</name>
<dbReference type="OrthoDB" id="1492287at2"/>
<dbReference type="EMBL" id="SGXD01000001">
    <property type="protein sequence ID" value="RZS90790.1"/>
    <property type="molecule type" value="Genomic_DNA"/>
</dbReference>
<dbReference type="SUPFAM" id="SSF109604">
    <property type="entry name" value="HD-domain/PDEase-like"/>
    <property type="match status" value="1"/>
</dbReference>
<accession>A0A4Q7NV21</accession>
<dbReference type="RefSeq" id="WP_130491869.1">
    <property type="nucleotide sequence ID" value="NZ_SGXD01000001.1"/>
</dbReference>
<evidence type="ECO:0000313" key="1">
    <source>
        <dbReference type="EMBL" id="RZS90790.1"/>
    </source>
</evidence>
<dbReference type="Proteomes" id="UP000293638">
    <property type="component" value="Unassembled WGS sequence"/>
</dbReference>
<proteinExistence type="predicted"/>
<evidence type="ECO:0008006" key="3">
    <source>
        <dbReference type="Google" id="ProtNLM"/>
    </source>
</evidence>
<dbReference type="Gene3D" id="1.10.3210.10">
    <property type="entry name" value="Hypothetical protein af1432"/>
    <property type="match status" value="1"/>
</dbReference>
<comment type="caution">
    <text evidence="1">The sequence shown here is derived from an EMBL/GenBank/DDBJ whole genome shotgun (WGS) entry which is preliminary data.</text>
</comment>